<dbReference type="RefSeq" id="WP_147211007.1">
    <property type="nucleotide sequence ID" value="NZ_BJYM01000011.1"/>
</dbReference>
<dbReference type="Gene3D" id="3.40.50.720">
    <property type="entry name" value="NAD(P)-binding Rossmann-like Domain"/>
    <property type="match status" value="1"/>
</dbReference>
<dbReference type="OrthoDB" id="9806940at2"/>
<dbReference type="GO" id="GO:0016491">
    <property type="term" value="F:oxidoreductase activity"/>
    <property type="evidence" value="ECO:0007669"/>
    <property type="project" value="UniProtKB-KW"/>
</dbReference>
<dbReference type="InterPro" id="IPR011032">
    <property type="entry name" value="GroES-like_sf"/>
</dbReference>
<comment type="caution">
    <text evidence="4">The sequence shown here is derived from an EMBL/GenBank/DDBJ whole genome shotgun (WGS) entry which is preliminary data.</text>
</comment>
<dbReference type="InterPro" id="IPR013149">
    <property type="entry name" value="ADH-like_C"/>
</dbReference>
<dbReference type="PANTHER" id="PTHR43401">
    <property type="entry name" value="L-THREONINE 3-DEHYDROGENASE"/>
    <property type="match status" value="1"/>
</dbReference>
<accession>A0A511ZKS8</accession>
<sequence length="364" mass="39589">MKALRLYGPKDMRVDDIPVPEINDNELLIKIDSCTICGSDFRNISAGGSAHGMDLPRVMGHEIASTIVKVGESWKDEFEVGEHIVVAAVSPCGKCELCLEGYENQCLDKQATAYNYDGGFAEYMRVPERSIRSGNVLKVSSDKLQQVALSEPLSCAINGQEIAEVKLGDSVLVVGCGPMGLFHIQLARLNGAKQIIASDFDKNRLEIAKKHGADIVFSPQEEDPAEKIKELTGGLGVNVVVVAVPVPGIVSDALQWVRRRGRINVFGGMPKQKPEATLDLNVIHYNEITITGTSDSTARQLRIAADLITTGRIKTDFMISKVVDLEEARDILVAGPQPEHIKIVVKPELSSKASKDKEDAAYVK</sequence>
<protein>
    <submittedName>
        <fullName evidence="4">Alcohol dehydrogenase</fullName>
    </submittedName>
</protein>
<dbReference type="SUPFAM" id="SSF51735">
    <property type="entry name" value="NAD(P)-binding Rossmann-fold domains"/>
    <property type="match status" value="1"/>
</dbReference>
<dbReference type="PANTHER" id="PTHR43401:SF2">
    <property type="entry name" value="L-THREONINE 3-DEHYDROGENASE"/>
    <property type="match status" value="1"/>
</dbReference>
<dbReference type="Gene3D" id="3.90.180.10">
    <property type="entry name" value="Medium-chain alcohol dehydrogenases, catalytic domain"/>
    <property type="match status" value="1"/>
</dbReference>
<dbReference type="InterPro" id="IPR013154">
    <property type="entry name" value="ADH-like_N"/>
</dbReference>
<dbReference type="EMBL" id="BJYM01000011">
    <property type="protein sequence ID" value="GEN88068.1"/>
    <property type="molecule type" value="Genomic_DNA"/>
</dbReference>
<evidence type="ECO:0000256" key="1">
    <source>
        <dbReference type="ARBA" id="ARBA00023002"/>
    </source>
</evidence>
<dbReference type="InterPro" id="IPR050129">
    <property type="entry name" value="Zn_alcohol_dh"/>
</dbReference>
<dbReference type="AlphaFoldDB" id="A0A511ZKS8"/>
<feature type="domain" description="Alcohol dehydrogenase-like C-terminal" evidence="2">
    <location>
        <begin position="178"/>
        <end position="307"/>
    </location>
</feature>
<evidence type="ECO:0000313" key="5">
    <source>
        <dbReference type="Proteomes" id="UP000321558"/>
    </source>
</evidence>
<evidence type="ECO:0000313" key="4">
    <source>
        <dbReference type="EMBL" id="GEN88068.1"/>
    </source>
</evidence>
<reference evidence="4 5" key="1">
    <citation type="submission" date="2019-07" db="EMBL/GenBank/DDBJ databases">
        <title>Whole genome shotgun sequence of Oceanobacillus sojae NBRC 105379.</title>
        <authorList>
            <person name="Hosoyama A."/>
            <person name="Uohara A."/>
            <person name="Ohji S."/>
            <person name="Ichikawa N."/>
        </authorList>
    </citation>
    <scope>NUCLEOTIDE SEQUENCE [LARGE SCALE GENOMIC DNA]</scope>
    <source>
        <strain evidence="4 5">NBRC 105379</strain>
    </source>
</reference>
<keyword evidence="1" id="KW-0560">Oxidoreductase</keyword>
<evidence type="ECO:0000259" key="2">
    <source>
        <dbReference type="Pfam" id="PF00107"/>
    </source>
</evidence>
<dbReference type="Pfam" id="PF00107">
    <property type="entry name" value="ADH_zinc_N"/>
    <property type="match status" value="1"/>
</dbReference>
<dbReference type="Pfam" id="PF08240">
    <property type="entry name" value="ADH_N"/>
    <property type="match status" value="1"/>
</dbReference>
<evidence type="ECO:0000259" key="3">
    <source>
        <dbReference type="Pfam" id="PF08240"/>
    </source>
</evidence>
<dbReference type="InterPro" id="IPR036291">
    <property type="entry name" value="NAD(P)-bd_dom_sf"/>
</dbReference>
<dbReference type="SUPFAM" id="SSF50129">
    <property type="entry name" value="GroES-like"/>
    <property type="match status" value="1"/>
</dbReference>
<gene>
    <name evidence="4" type="ORF">OSO01_28070</name>
</gene>
<organism evidence="4 5">
    <name type="scientific">Oceanobacillus sojae</name>
    <dbReference type="NCBI Taxonomy" id="582851"/>
    <lineage>
        <taxon>Bacteria</taxon>
        <taxon>Bacillati</taxon>
        <taxon>Bacillota</taxon>
        <taxon>Bacilli</taxon>
        <taxon>Bacillales</taxon>
        <taxon>Bacillaceae</taxon>
        <taxon>Oceanobacillus</taxon>
    </lineage>
</organism>
<dbReference type="Proteomes" id="UP000321558">
    <property type="component" value="Unassembled WGS sequence"/>
</dbReference>
<name>A0A511ZKS8_9BACI</name>
<proteinExistence type="predicted"/>
<feature type="domain" description="Alcohol dehydrogenase-like N-terminal" evidence="3">
    <location>
        <begin position="24"/>
        <end position="130"/>
    </location>
</feature>
<keyword evidence="5" id="KW-1185">Reference proteome</keyword>